<dbReference type="EMBL" id="CP048852">
    <property type="protein sequence ID" value="QIW78609.1"/>
    <property type="molecule type" value="Genomic_DNA"/>
</dbReference>
<accession>A0A6H0WF63</accession>
<keyword evidence="2" id="KW-1185">Reference proteome</keyword>
<name>A0A6H0WF63_9BACI</name>
<gene>
    <name evidence="1" type="ORF">G4P54_01510</name>
</gene>
<evidence type="ECO:0000313" key="1">
    <source>
        <dbReference type="EMBL" id="QIW78609.1"/>
    </source>
</evidence>
<dbReference type="RefSeq" id="WP_167871562.1">
    <property type="nucleotide sequence ID" value="NZ_CP048852.1"/>
</dbReference>
<dbReference type="KEGG" id="bteq:G4P54_01510"/>
<protein>
    <submittedName>
        <fullName evidence="1">Uncharacterized protein</fullName>
    </submittedName>
</protein>
<reference evidence="1 2" key="1">
    <citation type="submission" date="2020-02" db="EMBL/GenBank/DDBJ databases">
        <title>Genome sequencing, annotation and comparative genomic analysis of Bacillus tequilensis EA-CB0015, an effective biological control agent against Pseudocercospora fijiensis in banana plants.</title>
        <authorList>
            <person name="Cuellar-Gaviria T.Z."/>
            <person name="Ju K.-S."/>
            <person name="Villegas-Escobar V."/>
        </authorList>
    </citation>
    <scope>NUCLEOTIDE SEQUENCE [LARGE SCALE GENOMIC DNA]</scope>
    <source>
        <strain evidence="1 2">EA-CB0015</strain>
    </source>
</reference>
<organism evidence="1 2">
    <name type="scientific">Bacillus tequilensis</name>
    <dbReference type="NCBI Taxonomy" id="227866"/>
    <lineage>
        <taxon>Bacteria</taxon>
        <taxon>Bacillati</taxon>
        <taxon>Bacillota</taxon>
        <taxon>Bacilli</taxon>
        <taxon>Bacillales</taxon>
        <taxon>Bacillaceae</taxon>
        <taxon>Bacillus</taxon>
    </lineage>
</organism>
<dbReference type="AlphaFoldDB" id="A0A6H0WF63"/>
<dbReference type="Proteomes" id="UP000501914">
    <property type="component" value="Chromosome"/>
</dbReference>
<evidence type="ECO:0000313" key="2">
    <source>
        <dbReference type="Proteomes" id="UP000501914"/>
    </source>
</evidence>
<proteinExistence type="predicted"/>
<sequence>MGGLQTTGYAENAPFSQFSASFSDKFVSEDLFLMFSAYNRFTLLYNHLTMISYNGDDQ</sequence>